<evidence type="ECO:0000313" key="1">
    <source>
        <dbReference type="EMBL" id="MBM7704394.1"/>
    </source>
</evidence>
<organism evidence="1 2">
    <name type="scientific">Priestia iocasae</name>
    <dbReference type="NCBI Taxonomy" id="2291674"/>
    <lineage>
        <taxon>Bacteria</taxon>
        <taxon>Bacillati</taxon>
        <taxon>Bacillota</taxon>
        <taxon>Bacilli</taxon>
        <taxon>Bacillales</taxon>
        <taxon>Bacillaceae</taxon>
        <taxon>Priestia</taxon>
    </lineage>
</organism>
<reference evidence="1 2" key="1">
    <citation type="submission" date="2021-01" db="EMBL/GenBank/DDBJ databases">
        <title>Genomic Encyclopedia of Type Strains, Phase IV (KMG-IV): sequencing the most valuable type-strain genomes for metagenomic binning, comparative biology and taxonomic classification.</title>
        <authorList>
            <person name="Goeker M."/>
        </authorList>
    </citation>
    <scope>NUCLEOTIDE SEQUENCE [LARGE SCALE GENOMIC DNA]</scope>
    <source>
        <strain evidence="1 2">DSM 104297</strain>
    </source>
</reference>
<dbReference type="Pfam" id="PF16888">
    <property type="entry name" value="YwqH-like"/>
    <property type="match status" value="1"/>
</dbReference>
<evidence type="ECO:0000313" key="2">
    <source>
        <dbReference type="Proteomes" id="UP000809829"/>
    </source>
</evidence>
<name>A0ABS2QY27_9BACI</name>
<gene>
    <name evidence="1" type="ORF">JOC83_003249</name>
</gene>
<dbReference type="RefSeq" id="WP_205188389.1">
    <property type="nucleotide sequence ID" value="NZ_JAFBFC010000006.1"/>
</dbReference>
<dbReference type="Proteomes" id="UP000809829">
    <property type="component" value="Unassembled WGS sequence"/>
</dbReference>
<proteinExistence type="predicted"/>
<comment type="caution">
    <text evidence="1">The sequence shown here is derived from an EMBL/GenBank/DDBJ whole genome shotgun (WGS) entry which is preliminary data.</text>
</comment>
<accession>A0ABS2QY27</accession>
<dbReference type="InterPro" id="IPR031681">
    <property type="entry name" value="YwqH-like"/>
</dbReference>
<evidence type="ECO:0008006" key="3">
    <source>
        <dbReference type="Google" id="ProtNLM"/>
    </source>
</evidence>
<dbReference type="EMBL" id="JAFBFC010000006">
    <property type="protein sequence ID" value="MBM7704394.1"/>
    <property type="molecule type" value="Genomic_DNA"/>
</dbReference>
<keyword evidence="2" id="KW-1185">Reference proteome</keyword>
<protein>
    <recommendedName>
        <fullName evidence="3">DUF5082 domain-containing protein</fullName>
    </recommendedName>
</protein>
<sequence>MSLFHYYGLLREKQEQFQRLQNCHNQLQEIKQEFWSFRKSVVDPELSPATWQGSLADRFNDIRTEGIFHFYQDIESNQLTHILSTIRNQTRMLQNEIESIQQIIHSLELQMLEE</sequence>